<reference evidence="2 3" key="1">
    <citation type="submission" date="2021-11" db="EMBL/GenBank/DDBJ databases">
        <title>Black yeast isolated from Biological Soil Crust.</title>
        <authorList>
            <person name="Kurbessoian T."/>
        </authorList>
    </citation>
    <scope>NUCLEOTIDE SEQUENCE [LARGE SCALE GENOMIC DNA]</scope>
    <source>
        <strain evidence="2 3">CCFEE 5522</strain>
    </source>
</reference>
<dbReference type="Proteomes" id="UP001324427">
    <property type="component" value="Unassembled WGS sequence"/>
</dbReference>
<proteinExistence type="predicted"/>
<feature type="compositionally biased region" description="Low complexity" evidence="1">
    <location>
        <begin position="59"/>
        <end position="77"/>
    </location>
</feature>
<dbReference type="EMBL" id="JAVFHQ010000015">
    <property type="protein sequence ID" value="KAK4546387.1"/>
    <property type="molecule type" value="Genomic_DNA"/>
</dbReference>
<gene>
    <name evidence="2" type="ORF">LTR36_002064</name>
</gene>
<feature type="region of interest" description="Disordered" evidence="1">
    <location>
        <begin position="1"/>
        <end position="77"/>
    </location>
</feature>
<organism evidence="2 3">
    <name type="scientific">Oleoguttula mirabilis</name>
    <dbReference type="NCBI Taxonomy" id="1507867"/>
    <lineage>
        <taxon>Eukaryota</taxon>
        <taxon>Fungi</taxon>
        <taxon>Dikarya</taxon>
        <taxon>Ascomycota</taxon>
        <taxon>Pezizomycotina</taxon>
        <taxon>Dothideomycetes</taxon>
        <taxon>Dothideomycetidae</taxon>
        <taxon>Mycosphaerellales</taxon>
        <taxon>Teratosphaeriaceae</taxon>
        <taxon>Oleoguttula</taxon>
    </lineage>
</organism>
<comment type="caution">
    <text evidence="2">The sequence shown here is derived from an EMBL/GenBank/DDBJ whole genome shotgun (WGS) entry which is preliminary data.</text>
</comment>
<evidence type="ECO:0000313" key="2">
    <source>
        <dbReference type="EMBL" id="KAK4546387.1"/>
    </source>
</evidence>
<evidence type="ECO:0000256" key="1">
    <source>
        <dbReference type="SAM" id="MobiDB-lite"/>
    </source>
</evidence>
<feature type="compositionally biased region" description="Polar residues" evidence="1">
    <location>
        <begin position="15"/>
        <end position="24"/>
    </location>
</feature>
<evidence type="ECO:0000313" key="3">
    <source>
        <dbReference type="Proteomes" id="UP001324427"/>
    </source>
</evidence>
<dbReference type="AlphaFoldDB" id="A0AAV9JM58"/>
<sequence length="77" mass="7512">MDTIKNAVGLGKASQEGQEPVSGQQGAGTAAQPFDAGNEEGNAELGGKAPQHTDPAKVSGDTSKTATGSATGSGQQQ</sequence>
<name>A0AAV9JM58_9PEZI</name>
<accession>A0AAV9JM58</accession>
<protein>
    <submittedName>
        <fullName evidence="2">Uncharacterized protein</fullName>
    </submittedName>
</protein>
<keyword evidence="3" id="KW-1185">Reference proteome</keyword>